<keyword evidence="3" id="KW-0614">Plasmid</keyword>
<accession>A0A089QFU1</accession>
<organism evidence="3 4">
    <name type="scientific">Ligilactobacillus salivarius</name>
    <dbReference type="NCBI Taxonomy" id="1624"/>
    <lineage>
        <taxon>Bacteria</taxon>
        <taxon>Bacillati</taxon>
        <taxon>Bacillota</taxon>
        <taxon>Bacilli</taxon>
        <taxon>Lactobacillales</taxon>
        <taxon>Lactobacillaceae</taxon>
        <taxon>Ligilactobacillus</taxon>
    </lineage>
</organism>
<gene>
    <name evidence="3" type="ORF">LSJ_3005c</name>
</gene>
<geneLocation type="plasmid" evidence="3 4">
    <name>pMP1046B</name>
</geneLocation>
<dbReference type="SMART" id="SM00530">
    <property type="entry name" value="HTH_XRE"/>
    <property type="match status" value="1"/>
</dbReference>
<dbReference type="GO" id="GO:0003677">
    <property type="term" value="F:DNA binding"/>
    <property type="evidence" value="ECO:0007669"/>
    <property type="project" value="UniProtKB-KW"/>
</dbReference>
<evidence type="ECO:0000313" key="4">
    <source>
        <dbReference type="Proteomes" id="UP000029488"/>
    </source>
</evidence>
<dbReference type="KEGG" id="lsj:LSJ_3005c"/>
<dbReference type="Pfam" id="PF01381">
    <property type="entry name" value="HTH_3"/>
    <property type="match status" value="1"/>
</dbReference>
<dbReference type="Proteomes" id="UP000029488">
    <property type="component" value="Plasmid pMP1046B"/>
</dbReference>
<feature type="domain" description="HTH cro/C1-type" evidence="2">
    <location>
        <begin position="12"/>
        <end position="67"/>
    </location>
</feature>
<reference evidence="3 4" key="1">
    <citation type="journal article" date="2014" name="BMC Genomics">
        <title>Unusual genome complexity in Lactobacillus salivarius JCM1046.</title>
        <authorList>
            <person name="Raftis E.J."/>
            <person name="Forde B.M."/>
            <person name="Claesson M.J."/>
            <person name="O'Toole P.W."/>
        </authorList>
    </citation>
    <scope>NUCLEOTIDE SEQUENCE [LARGE SCALE GENOMIC DNA]</scope>
    <source>
        <strain evidence="3 4">JCM1046</strain>
        <plasmid evidence="3 4">pMP1046B</plasmid>
    </source>
</reference>
<dbReference type="EMBL" id="CP007648">
    <property type="protein sequence ID" value="AIR11625.1"/>
    <property type="molecule type" value="Genomic_DNA"/>
</dbReference>
<dbReference type="AlphaFoldDB" id="A0A089QFU1"/>
<dbReference type="RefSeq" id="WP_052399078.1">
    <property type="nucleotide sequence ID" value="NZ_CP007648.1"/>
</dbReference>
<sequence>MLYNISLSSERLKELRLKHGYTMQDIAKKIDLKSHGTYSDIEHGKNILTSINALKLANLYNVSLDYIYGLSNNKNNKNLMNDKELDTILKTGISYNGKTLTSTDIIALKAFLQGLTSSK</sequence>
<name>A0A089QFU1_9LACO</name>
<dbReference type="InterPro" id="IPR001387">
    <property type="entry name" value="Cro/C1-type_HTH"/>
</dbReference>
<dbReference type="PROSITE" id="PS50943">
    <property type="entry name" value="HTH_CROC1"/>
    <property type="match status" value="1"/>
</dbReference>
<evidence type="ECO:0000313" key="3">
    <source>
        <dbReference type="EMBL" id="AIR11625.1"/>
    </source>
</evidence>
<dbReference type="PANTHER" id="PTHR46558">
    <property type="entry name" value="TRACRIPTIONAL REGULATORY PROTEIN-RELATED-RELATED"/>
    <property type="match status" value="1"/>
</dbReference>
<evidence type="ECO:0000259" key="2">
    <source>
        <dbReference type="PROSITE" id="PS50943"/>
    </source>
</evidence>
<dbReference type="InterPro" id="IPR010982">
    <property type="entry name" value="Lambda_DNA-bd_dom_sf"/>
</dbReference>
<keyword evidence="1" id="KW-0238">DNA-binding</keyword>
<dbReference type="PANTHER" id="PTHR46558:SF11">
    <property type="entry name" value="HTH-TYPE TRANSCRIPTIONAL REGULATOR XRE"/>
    <property type="match status" value="1"/>
</dbReference>
<dbReference type="Gene3D" id="1.10.260.40">
    <property type="entry name" value="lambda repressor-like DNA-binding domains"/>
    <property type="match status" value="1"/>
</dbReference>
<dbReference type="CDD" id="cd00093">
    <property type="entry name" value="HTH_XRE"/>
    <property type="match status" value="1"/>
</dbReference>
<evidence type="ECO:0000256" key="1">
    <source>
        <dbReference type="ARBA" id="ARBA00023125"/>
    </source>
</evidence>
<protein>
    <submittedName>
        <fullName evidence="3">Putative transcriptional regulator containing a HTH domain</fullName>
    </submittedName>
</protein>
<proteinExistence type="predicted"/>
<dbReference type="SUPFAM" id="SSF47413">
    <property type="entry name" value="lambda repressor-like DNA-binding domains"/>
    <property type="match status" value="1"/>
</dbReference>